<dbReference type="InterPro" id="IPR050377">
    <property type="entry name" value="Radical_SAM_PqqE_MftC-like"/>
</dbReference>
<evidence type="ECO:0000256" key="1">
    <source>
        <dbReference type="ARBA" id="ARBA00001966"/>
    </source>
</evidence>
<dbReference type="PANTHER" id="PTHR11228:SF7">
    <property type="entry name" value="PQQA PEPTIDE CYCLASE"/>
    <property type="match status" value="1"/>
</dbReference>
<evidence type="ECO:0000259" key="7">
    <source>
        <dbReference type="PROSITE" id="PS51918"/>
    </source>
</evidence>
<evidence type="ECO:0000256" key="5">
    <source>
        <dbReference type="ARBA" id="ARBA00023004"/>
    </source>
</evidence>
<dbReference type="SFLD" id="SFLDS00029">
    <property type="entry name" value="Radical_SAM"/>
    <property type="match status" value="1"/>
</dbReference>
<feature type="domain" description="Radical SAM core" evidence="7">
    <location>
        <begin position="25"/>
        <end position="241"/>
    </location>
</feature>
<dbReference type="SFLD" id="SFLDG01067">
    <property type="entry name" value="SPASM/twitch_domain_containing"/>
    <property type="match status" value="1"/>
</dbReference>
<evidence type="ECO:0000313" key="9">
    <source>
        <dbReference type="Proteomes" id="UP000503096"/>
    </source>
</evidence>
<dbReference type="InterPro" id="IPR023885">
    <property type="entry name" value="4Fe4S-binding_SPASM_dom"/>
</dbReference>
<dbReference type="InParanoid" id="A0A6M4H792"/>
<dbReference type="PROSITE" id="PS51918">
    <property type="entry name" value="RADICAL_SAM"/>
    <property type="match status" value="1"/>
</dbReference>
<dbReference type="EC" id="1.21.98.4" evidence="8"/>
<protein>
    <submittedName>
        <fullName evidence="8">PqqA peptide cyclase</fullName>
        <ecNumber evidence="8">1.21.98.4</ecNumber>
    </submittedName>
</protein>
<dbReference type="EMBL" id="CP053073">
    <property type="protein sequence ID" value="QJR14244.1"/>
    <property type="molecule type" value="Genomic_DNA"/>
</dbReference>
<dbReference type="KEGG" id="upl:DSM104440_01037"/>
<dbReference type="CDD" id="cd01335">
    <property type="entry name" value="Radical_SAM"/>
    <property type="match status" value="1"/>
</dbReference>
<accession>A0A6M4H792</accession>
<dbReference type="InterPro" id="IPR034391">
    <property type="entry name" value="AdoMet-like_SPASM_containing"/>
</dbReference>
<gene>
    <name evidence="8" type="primary">pqqE_1</name>
    <name evidence="8" type="ORF">DSM104440_01037</name>
</gene>
<evidence type="ECO:0000256" key="3">
    <source>
        <dbReference type="ARBA" id="ARBA00022691"/>
    </source>
</evidence>
<reference evidence="8 9" key="1">
    <citation type="submission" date="2020-04" db="EMBL/GenBank/DDBJ databases">
        <title>Usitatibacter rugosus gen. nov., sp. nov. and Usitatibacter palustris sp. nov., novel members of Usitatibacteraceae fam. nov. within the order Nitrosomonadales isolated from soil.</title>
        <authorList>
            <person name="Huber K.J."/>
            <person name="Neumann-Schaal M."/>
            <person name="Geppert A."/>
            <person name="Luckner M."/>
            <person name="Wanner G."/>
            <person name="Overmann J."/>
        </authorList>
    </citation>
    <scope>NUCLEOTIDE SEQUENCE [LARGE SCALE GENOMIC DNA]</scope>
    <source>
        <strain evidence="8 9">Swamp67</strain>
    </source>
</reference>
<keyword evidence="9" id="KW-1185">Reference proteome</keyword>
<comment type="cofactor">
    <cofactor evidence="1">
        <name>[4Fe-4S] cluster</name>
        <dbReference type="ChEBI" id="CHEBI:49883"/>
    </cofactor>
</comment>
<keyword evidence="5" id="KW-0408">Iron</keyword>
<dbReference type="PANTHER" id="PTHR11228">
    <property type="entry name" value="RADICAL SAM DOMAIN PROTEIN"/>
    <property type="match status" value="1"/>
</dbReference>
<proteinExistence type="predicted"/>
<evidence type="ECO:0000256" key="2">
    <source>
        <dbReference type="ARBA" id="ARBA00022485"/>
    </source>
</evidence>
<keyword evidence="2" id="KW-0004">4Fe-4S</keyword>
<sequence length="316" mass="35474">MKVFSITNRIDAVTRIPDRYLGATLPAPRAVKIELTSQCNYRCGFCAHRLRMKDRGGMDQAFFERVVGEMVDAGVEELGLFYIGESFMCDWLPEAIAFAKQRGIRYAFLTTNGSLATPARVRECMAAGLDSLKFSMNNADEEQFAQIAAVKAKLFRDSIANLKAAHRVREEGAYQCGLYASSIQYDGEQQEKMLALVDEIRPYVDEHYWLPLYSMGSLTTQREEELGYRPIAGNQGRIGALREPLPCWSAFTEGHVTHDGKLSACCFDAGDKWVMADLNAVPFMEGWNSAPFRELRAAHLRKDVRGTICESCVAYQ</sequence>
<dbReference type="CDD" id="cd21109">
    <property type="entry name" value="SPASM"/>
    <property type="match status" value="1"/>
</dbReference>
<dbReference type="GO" id="GO:0006783">
    <property type="term" value="P:heme biosynthetic process"/>
    <property type="evidence" value="ECO:0007669"/>
    <property type="project" value="TreeGrafter"/>
</dbReference>
<dbReference type="RefSeq" id="WP_171161023.1">
    <property type="nucleotide sequence ID" value="NZ_CP053073.1"/>
</dbReference>
<dbReference type="GO" id="GO:0046872">
    <property type="term" value="F:metal ion binding"/>
    <property type="evidence" value="ECO:0007669"/>
    <property type="project" value="UniProtKB-KW"/>
</dbReference>
<dbReference type="Gene3D" id="3.20.20.70">
    <property type="entry name" value="Aldolase class I"/>
    <property type="match status" value="1"/>
</dbReference>
<evidence type="ECO:0000313" key="8">
    <source>
        <dbReference type="EMBL" id="QJR14244.1"/>
    </source>
</evidence>
<dbReference type="Pfam" id="PF04055">
    <property type="entry name" value="Radical_SAM"/>
    <property type="match status" value="1"/>
</dbReference>
<dbReference type="GO" id="GO:0016491">
    <property type="term" value="F:oxidoreductase activity"/>
    <property type="evidence" value="ECO:0007669"/>
    <property type="project" value="UniProtKB-KW"/>
</dbReference>
<name>A0A6M4H792_9PROT</name>
<evidence type="ECO:0000256" key="6">
    <source>
        <dbReference type="ARBA" id="ARBA00023014"/>
    </source>
</evidence>
<keyword evidence="4" id="KW-0479">Metal-binding</keyword>
<dbReference type="GO" id="GO:0051536">
    <property type="term" value="F:iron-sulfur cluster binding"/>
    <property type="evidence" value="ECO:0007669"/>
    <property type="project" value="UniProtKB-KW"/>
</dbReference>
<organism evidence="8 9">
    <name type="scientific">Usitatibacter palustris</name>
    <dbReference type="NCBI Taxonomy" id="2732487"/>
    <lineage>
        <taxon>Bacteria</taxon>
        <taxon>Pseudomonadati</taxon>
        <taxon>Pseudomonadota</taxon>
        <taxon>Betaproteobacteria</taxon>
        <taxon>Nitrosomonadales</taxon>
        <taxon>Usitatibacteraceae</taxon>
        <taxon>Usitatibacter</taxon>
    </lineage>
</organism>
<keyword evidence="8" id="KW-0560">Oxidoreductase</keyword>
<dbReference type="InterPro" id="IPR013785">
    <property type="entry name" value="Aldolase_TIM"/>
</dbReference>
<dbReference type="InterPro" id="IPR058240">
    <property type="entry name" value="rSAM_sf"/>
</dbReference>
<dbReference type="Proteomes" id="UP000503096">
    <property type="component" value="Chromosome"/>
</dbReference>
<keyword evidence="3" id="KW-0949">S-adenosyl-L-methionine</keyword>
<keyword evidence="6" id="KW-0411">Iron-sulfur</keyword>
<evidence type="ECO:0000256" key="4">
    <source>
        <dbReference type="ARBA" id="ARBA00022723"/>
    </source>
</evidence>
<dbReference type="InterPro" id="IPR007197">
    <property type="entry name" value="rSAM"/>
</dbReference>
<dbReference type="AlphaFoldDB" id="A0A6M4H792"/>
<dbReference type="SFLD" id="SFLDG01387">
    <property type="entry name" value="BtrN-like_SPASM_domain_contain"/>
    <property type="match status" value="1"/>
</dbReference>
<dbReference type="Pfam" id="PF13186">
    <property type="entry name" value="SPASM"/>
    <property type="match status" value="1"/>
</dbReference>
<dbReference type="SUPFAM" id="SSF102114">
    <property type="entry name" value="Radical SAM enzymes"/>
    <property type="match status" value="1"/>
</dbReference>